<dbReference type="PROSITE" id="PS50850">
    <property type="entry name" value="MFS"/>
    <property type="match status" value="1"/>
</dbReference>
<keyword evidence="4" id="KW-1003">Cell membrane</keyword>
<dbReference type="PANTHER" id="PTHR42718:SF9">
    <property type="entry name" value="MAJOR FACILITATOR SUPERFAMILY MULTIDRUG TRANSPORTER MFSC"/>
    <property type="match status" value="1"/>
</dbReference>
<comment type="subcellular location">
    <subcellularLocation>
        <location evidence="1">Cell membrane</location>
        <topology evidence="1">Multi-pass membrane protein</topology>
    </subcellularLocation>
</comment>
<feature type="transmembrane region" description="Helical" evidence="9">
    <location>
        <begin position="173"/>
        <end position="195"/>
    </location>
</feature>
<feature type="transmembrane region" description="Helical" evidence="9">
    <location>
        <begin position="82"/>
        <end position="104"/>
    </location>
</feature>
<feature type="transmembrane region" description="Helical" evidence="9">
    <location>
        <begin position="370"/>
        <end position="389"/>
    </location>
</feature>
<keyword evidence="6 9" id="KW-1133">Transmembrane helix</keyword>
<protein>
    <submittedName>
        <fullName evidence="11">DHA2 family efflux MFS transporter permease subunit</fullName>
    </submittedName>
</protein>
<feature type="transmembrane region" description="Helical" evidence="9">
    <location>
        <begin position="518"/>
        <end position="536"/>
    </location>
</feature>
<feature type="transmembrane region" description="Helical" evidence="9">
    <location>
        <begin position="264"/>
        <end position="288"/>
    </location>
</feature>
<organism evidence="11">
    <name type="scientific">Eiseniibacteriota bacterium</name>
    <dbReference type="NCBI Taxonomy" id="2212470"/>
    <lineage>
        <taxon>Bacteria</taxon>
        <taxon>Candidatus Eiseniibacteriota</taxon>
    </lineage>
</organism>
<gene>
    <name evidence="11" type="ORF">ENR23_13240</name>
</gene>
<keyword evidence="7 9" id="KW-0472">Membrane</keyword>
<evidence type="ECO:0000256" key="5">
    <source>
        <dbReference type="ARBA" id="ARBA00022692"/>
    </source>
</evidence>
<feature type="compositionally biased region" description="Basic and acidic residues" evidence="8">
    <location>
        <begin position="34"/>
        <end position="48"/>
    </location>
</feature>
<comment type="similarity">
    <text evidence="2">Belongs to the major facilitator superfamily. EmrB family.</text>
</comment>
<feature type="domain" description="Major facilitator superfamily (MFS) profile" evidence="10">
    <location>
        <begin position="82"/>
        <end position="541"/>
    </location>
</feature>
<feature type="region of interest" description="Disordered" evidence="8">
    <location>
        <begin position="1"/>
        <end position="73"/>
    </location>
</feature>
<dbReference type="GO" id="GO:0005886">
    <property type="term" value="C:plasma membrane"/>
    <property type="evidence" value="ECO:0007669"/>
    <property type="project" value="UniProtKB-SubCell"/>
</dbReference>
<dbReference type="PANTHER" id="PTHR42718">
    <property type="entry name" value="MAJOR FACILITATOR SUPERFAMILY MULTIDRUG TRANSPORTER MFSC"/>
    <property type="match status" value="1"/>
</dbReference>
<dbReference type="GO" id="GO:0022857">
    <property type="term" value="F:transmembrane transporter activity"/>
    <property type="evidence" value="ECO:0007669"/>
    <property type="project" value="InterPro"/>
</dbReference>
<keyword evidence="5 9" id="KW-0812">Transmembrane</keyword>
<feature type="transmembrane region" description="Helical" evidence="9">
    <location>
        <begin position="337"/>
        <end position="358"/>
    </location>
</feature>
<feature type="transmembrane region" description="Helical" evidence="9">
    <location>
        <begin position="234"/>
        <end position="252"/>
    </location>
</feature>
<dbReference type="InterPro" id="IPR020846">
    <property type="entry name" value="MFS_dom"/>
</dbReference>
<dbReference type="CDD" id="cd17321">
    <property type="entry name" value="MFS_MMR_MDR_like"/>
    <property type="match status" value="1"/>
</dbReference>
<sequence length="549" mass="55174">MADRAVHRAAARLGVDRAAPRGARVPHRPAALRQDADPARDRALDPPRVRAAGSPGAAPAAAGEVAAPGGPTPPRALPRWRVFPALGLGTLMATLDLSVVNIALPTLSRAFGVPLTTVEWVVLAYVVTITGLLLAFGRLSDLRGRRRVYGAGLVAFTAASALCAAAPDAGWLIAARAAQGLGAAMMMSNSAALLVASFGPEERGRALGAFGAMVGVGLAMGPPLGGLLVGSLSWRWIFLVNLPLGALAWWMVRRRVPADPPSRAGAAVDAAGAALWFAGLVALMLALSEGPTHGWAHPEVWPLFAAAAALLAAFFAREARRADPLLPVALLRGPLGVAALLTLLGQASSVAVGLHLPLYLEEVLGRGAASAGRTLAVLPLVALVVAPLAGRWADRVGSRALAAGGLLLAAGGYVALAGLGADPHPARLYGGMALLGGGLGLFTVPNTSSLMSAVPRERLGIASGLQATMRNLGVAAGTAATAAIVAVRYAAHGGGTLAASGAQHALDRAAFAAATRDVYAAMAVVVALAALAAWIGTPARPPAAAAEAG</sequence>
<dbReference type="PRINTS" id="PR01036">
    <property type="entry name" value="TCRTETB"/>
</dbReference>
<keyword evidence="3" id="KW-0813">Transport</keyword>
<evidence type="ECO:0000256" key="4">
    <source>
        <dbReference type="ARBA" id="ARBA00022475"/>
    </source>
</evidence>
<feature type="transmembrane region" description="Helical" evidence="9">
    <location>
        <begin position="401"/>
        <end position="420"/>
    </location>
</feature>
<feature type="transmembrane region" description="Helical" evidence="9">
    <location>
        <begin position="426"/>
        <end position="444"/>
    </location>
</feature>
<evidence type="ECO:0000256" key="1">
    <source>
        <dbReference type="ARBA" id="ARBA00004651"/>
    </source>
</evidence>
<dbReference type="NCBIfam" id="TIGR00711">
    <property type="entry name" value="efflux_EmrB"/>
    <property type="match status" value="1"/>
</dbReference>
<feature type="transmembrane region" description="Helical" evidence="9">
    <location>
        <begin position="110"/>
        <end position="136"/>
    </location>
</feature>
<comment type="caution">
    <text evidence="11">The sequence shown here is derived from an EMBL/GenBank/DDBJ whole genome shotgun (WGS) entry which is preliminary data.</text>
</comment>
<evidence type="ECO:0000256" key="2">
    <source>
        <dbReference type="ARBA" id="ARBA00008537"/>
    </source>
</evidence>
<dbReference type="InterPro" id="IPR004638">
    <property type="entry name" value="EmrB-like"/>
</dbReference>
<dbReference type="EMBL" id="DSQF01000026">
    <property type="protein sequence ID" value="HGZ44355.1"/>
    <property type="molecule type" value="Genomic_DNA"/>
</dbReference>
<evidence type="ECO:0000256" key="7">
    <source>
        <dbReference type="ARBA" id="ARBA00023136"/>
    </source>
</evidence>
<name>A0A832MLZ9_UNCEI</name>
<feature type="transmembrane region" description="Helical" evidence="9">
    <location>
        <begin position="207"/>
        <end position="228"/>
    </location>
</feature>
<dbReference type="SUPFAM" id="SSF103473">
    <property type="entry name" value="MFS general substrate transporter"/>
    <property type="match status" value="1"/>
</dbReference>
<dbReference type="Pfam" id="PF07690">
    <property type="entry name" value="MFS_1"/>
    <property type="match status" value="1"/>
</dbReference>
<dbReference type="Gene3D" id="1.20.1720.10">
    <property type="entry name" value="Multidrug resistance protein D"/>
    <property type="match status" value="1"/>
</dbReference>
<dbReference type="AlphaFoldDB" id="A0A832MLZ9"/>
<reference evidence="11" key="1">
    <citation type="journal article" date="2020" name="mSystems">
        <title>Genome- and Community-Level Interaction Insights into Carbon Utilization and Element Cycling Functions of Hydrothermarchaeota in Hydrothermal Sediment.</title>
        <authorList>
            <person name="Zhou Z."/>
            <person name="Liu Y."/>
            <person name="Xu W."/>
            <person name="Pan J."/>
            <person name="Luo Z.H."/>
            <person name="Li M."/>
        </authorList>
    </citation>
    <scope>NUCLEOTIDE SEQUENCE [LARGE SCALE GENOMIC DNA]</scope>
    <source>
        <strain evidence="11">SpSt-381</strain>
    </source>
</reference>
<evidence type="ECO:0000256" key="3">
    <source>
        <dbReference type="ARBA" id="ARBA00022448"/>
    </source>
</evidence>
<evidence type="ECO:0000256" key="9">
    <source>
        <dbReference type="SAM" id="Phobius"/>
    </source>
</evidence>
<accession>A0A832MLZ9</accession>
<dbReference type="Gene3D" id="1.20.1250.20">
    <property type="entry name" value="MFS general substrate transporter like domains"/>
    <property type="match status" value="1"/>
</dbReference>
<proteinExistence type="inferred from homology"/>
<evidence type="ECO:0000256" key="8">
    <source>
        <dbReference type="SAM" id="MobiDB-lite"/>
    </source>
</evidence>
<dbReference type="InterPro" id="IPR011701">
    <property type="entry name" value="MFS"/>
</dbReference>
<feature type="transmembrane region" description="Helical" evidence="9">
    <location>
        <begin position="300"/>
        <end position="316"/>
    </location>
</feature>
<evidence type="ECO:0000313" key="11">
    <source>
        <dbReference type="EMBL" id="HGZ44355.1"/>
    </source>
</evidence>
<evidence type="ECO:0000259" key="10">
    <source>
        <dbReference type="PROSITE" id="PS50850"/>
    </source>
</evidence>
<feature type="compositionally biased region" description="Low complexity" evidence="8">
    <location>
        <begin position="49"/>
        <end position="69"/>
    </location>
</feature>
<feature type="transmembrane region" description="Helical" evidence="9">
    <location>
        <begin position="148"/>
        <end position="167"/>
    </location>
</feature>
<dbReference type="InterPro" id="IPR036259">
    <property type="entry name" value="MFS_trans_sf"/>
</dbReference>
<evidence type="ECO:0000256" key="6">
    <source>
        <dbReference type="ARBA" id="ARBA00022989"/>
    </source>
</evidence>